<evidence type="ECO:0000313" key="2">
    <source>
        <dbReference type="EMBL" id="AYD48791.1"/>
    </source>
</evidence>
<dbReference type="Gene3D" id="3.10.580.10">
    <property type="entry name" value="CBS-domain"/>
    <property type="match status" value="1"/>
</dbReference>
<reference evidence="2 3" key="1">
    <citation type="submission" date="2018-09" db="EMBL/GenBank/DDBJ databases">
        <title>Arachidicoccus sp. nov., a bacterium isolated from soil.</title>
        <authorList>
            <person name="Weon H.-Y."/>
            <person name="Kwon S.-W."/>
            <person name="Lee S.A."/>
        </authorList>
    </citation>
    <scope>NUCLEOTIDE SEQUENCE [LARGE SCALE GENOMIC DNA]</scope>
    <source>
        <strain evidence="2 3">KIS59-12</strain>
    </source>
</reference>
<protein>
    <submittedName>
        <fullName evidence="2">CBS domain-containing protein</fullName>
    </submittedName>
</protein>
<gene>
    <name evidence="2" type="ORF">D6B99_14955</name>
</gene>
<organism evidence="2 3">
    <name type="scientific">Arachidicoccus soli</name>
    <dbReference type="NCBI Taxonomy" id="2341117"/>
    <lineage>
        <taxon>Bacteria</taxon>
        <taxon>Pseudomonadati</taxon>
        <taxon>Bacteroidota</taxon>
        <taxon>Chitinophagia</taxon>
        <taxon>Chitinophagales</taxon>
        <taxon>Chitinophagaceae</taxon>
        <taxon>Arachidicoccus</taxon>
    </lineage>
</organism>
<keyword evidence="3" id="KW-1185">Reference proteome</keyword>
<evidence type="ECO:0000259" key="1">
    <source>
        <dbReference type="Pfam" id="PF00571"/>
    </source>
</evidence>
<evidence type="ECO:0000313" key="3">
    <source>
        <dbReference type="Proteomes" id="UP000266118"/>
    </source>
</evidence>
<dbReference type="RefSeq" id="WP_119989881.1">
    <property type="nucleotide sequence ID" value="NZ_CP032489.1"/>
</dbReference>
<dbReference type="InterPro" id="IPR046342">
    <property type="entry name" value="CBS_dom_sf"/>
</dbReference>
<dbReference type="EMBL" id="CP032489">
    <property type="protein sequence ID" value="AYD48791.1"/>
    <property type="molecule type" value="Genomic_DNA"/>
</dbReference>
<dbReference type="SUPFAM" id="SSF54631">
    <property type="entry name" value="CBS-domain pair"/>
    <property type="match status" value="1"/>
</dbReference>
<sequence length="221" mass="25082">MLSAQITSLEFPTFQLSENDREDILAVSLATGYSMFPVLNKEIFVGLISIKDLNALPANTRLSDAQNHFLKAALNEKDYFLSAFKLMSLTQYPILPVVNTDNQYCGTITQQSLLNALGIFLDIQENNGGVIVLQMDKLDYSFSEISRLIESDNASITHLNTYFDIPTAAFIVSIKINRMNVSEIIATLQRFDYQILYSTSEEIYENELKRNYEGLMNYLNI</sequence>
<dbReference type="OrthoDB" id="1523762at2"/>
<dbReference type="Proteomes" id="UP000266118">
    <property type="component" value="Chromosome"/>
</dbReference>
<dbReference type="AlphaFoldDB" id="A0A386HTI5"/>
<accession>A0A386HTI5</accession>
<dbReference type="KEGG" id="ark:D6B99_14955"/>
<dbReference type="InterPro" id="IPR000644">
    <property type="entry name" value="CBS_dom"/>
</dbReference>
<proteinExistence type="predicted"/>
<dbReference type="Pfam" id="PF00571">
    <property type="entry name" value="CBS"/>
    <property type="match status" value="1"/>
</dbReference>
<feature type="domain" description="CBS" evidence="1">
    <location>
        <begin position="81"/>
        <end position="117"/>
    </location>
</feature>
<name>A0A386HTI5_9BACT</name>